<evidence type="ECO:0000256" key="7">
    <source>
        <dbReference type="PIRNR" id="PIRNR010045"/>
    </source>
</evidence>
<sequence length="277" mass="30478">MSRFVRAGLSDDLTLSPDVRIHVLVPLCAVVLFSGLIRHYLARYLQKPPKEQPLLVVREQRALTRAQVLRANSSHLAPAAFNALRSHLQVALEDGSYLKKPAPPEGSSPANPLDNPQDMEQMMDGMTDMMKKQAVGFVPQMATMYLVNKFFAGTLLARIPFPLPLRFKELLQRGIWLPEVTLDASWCSATSWYFLCMFGLGPVYQLLVGDSSATQMVAMNPMMGMAGGSGGAAPVMPGAPGQDFVKLFRGERENLDIVEYAWASDGVEDRLLGMFAS</sequence>
<reference evidence="10 11" key="1">
    <citation type="journal article" date="2015" name="Front. Microbiol.">
        <title>Genome sequence of the plant growth promoting endophytic yeast Rhodotorula graminis WP1.</title>
        <authorList>
            <person name="Firrincieli A."/>
            <person name="Otillar R."/>
            <person name="Salamov A."/>
            <person name="Schmutz J."/>
            <person name="Khan Z."/>
            <person name="Redman R.S."/>
            <person name="Fleck N.D."/>
            <person name="Lindquist E."/>
            <person name="Grigoriev I.V."/>
            <person name="Doty S.L."/>
        </authorList>
    </citation>
    <scope>NUCLEOTIDE SEQUENCE [LARGE SCALE GENOMIC DNA]</scope>
    <source>
        <strain evidence="10 11">WP1</strain>
    </source>
</reference>
<evidence type="ECO:0000256" key="6">
    <source>
        <dbReference type="ARBA" id="ARBA00023136"/>
    </source>
</evidence>
<comment type="similarity">
    <text evidence="2 7">Belongs to the EMC3 family.</text>
</comment>
<dbReference type="EMBL" id="KQ474073">
    <property type="protein sequence ID" value="KPV78052.1"/>
    <property type="molecule type" value="Genomic_DNA"/>
</dbReference>
<proteinExistence type="inferred from homology"/>
<dbReference type="Proteomes" id="UP000053890">
    <property type="component" value="Unassembled WGS sequence"/>
</dbReference>
<dbReference type="PIRSF" id="PIRSF010045">
    <property type="entry name" value="DUF850_TM_euk"/>
    <property type="match status" value="1"/>
</dbReference>
<gene>
    <name evidence="10" type="ORF">RHOBADRAFT_50570</name>
</gene>
<dbReference type="STRING" id="578459.A0A194SBS3"/>
<dbReference type="InterPro" id="IPR008568">
    <property type="entry name" value="EMC3"/>
</dbReference>
<evidence type="ECO:0000256" key="9">
    <source>
        <dbReference type="SAM" id="Phobius"/>
    </source>
</evidence>
<keyword evidence="5 9" id="KW-1133">Transmembrane helix</keyword>
<dbReference type="PANTHER" id="PTHR13116">
    <property type="entry name" value="ER MEMBRANE PROTEIN COMPLEX SUBUNIT 3"/>
    <property type="match status" value="1"/>
</dbReference>
<evidence type="ECO:0000313" key="10">
    <source>
        <dbReference type="EMBL" id="KPV78052.1"/>
    </source>
</evidence>
<evidence type="ECO:0000256" key="2">
    <source>
        <dbReference type="ARBA" id="ARBA00005376"/>
    </source>
</evidence>
<keyword evidence="11" id="KW-1185">Reference proteome</keyword>
<evidence type="ECO:0000256" key="4">
    <source>
        <dbReference type="ARBA" id="ARBA00022692"/>
    </source>
</evidence>
<evidence type="ECO:0000313" key="11">
    <source>
        <dbReference type="Proteomes" id="UP000053890"/>
    </source>
</evidence>
<evidence type="ECO:0000256" key="1">
    <source>
        <dbReference type="ARBA" id="ARBA00004141"/>
    </source>
</evidence>
<organism evidence="10 11">
    <name type="scientific">Rhodotorula graminis (strain WP1)</name>
    <dbReference type="NCBI Taxonomy" id="578459"/>
    <lineage>
        <taxon>Eukaryota</taxon>
        <taxon>Fungi</taxon>
        <taxon>Dikarya</taxon>
        <taxon>Basidiomycota</taxon>
        <taxon>Pucciniomycotina</taxon>
        <taxon>Microbotryomycetes</taxon>
        <taxon>Sporidiobolales</taxon>
        <taxon>Sporidiobolaceae</taxon>
        <taxon>Rhodotorula</taxon>
    </lineage>
</organism>
<dbReference type="AlphaFoldDB" id="A0A194SBS3"/>
<dbReference type="OrthoDB" id="6745403at2759"/>
<evidence type="ECO:0000256" key="8">
    <source>
        <dbReference type="SAM" id="MobiDB-lite"/>
    </source>
</evidence>
<comment type="function">
    <text evidence="7">The EMC seems to be required for efficient folding of proteins in the endoplasmic reticulum (ER).</text>
</comment>
<dbReference type="GO" id="GO:0072546">
    <property type="term" value="C:EMC complex"/>
    <property type="evidence" value="ECO:0007669"/>
    <property type="project" value="TreeGrafter"/>
</dbReference>
<accession>A0A194SBS3</accession>
<dbReference type="InterPro" id="IPR002809">
    <property type="entry name" value="EMC3/TMCO1"/>
</dbReference>
<evidence type="ECO:0000256" key="3">
    <source>
        <dbReference type="ARBA" id="ARBA00020822"/>
    </source>
</evidence>
<comment type="subcellular location">
    <subcellularLocation>
        <location evidence="1">Membrane</location>
        <topology evidence="1">Multi-pass membrane protein</topology>
    </subcellularLocation>
</comment>
<dbReference type="RefSeq" id="XP_018274101.1">
    <property type="nucleotide sequence ID" value="XM_018415384.1"/>
</dbReference>
<name>A0A194SBS3_RHOGW</name>
<dbReference type="OMA" id="KDMDPRW"/>
<feature type="transmembrane region" description="Helical" evidence="9">
    <location>
        <begin position="20"/>
        <end position="41"/>
    </location>
</feature>
<dbReference type="PANTHER" id="PTHR13116:SF5">
    <property type="entry name" value="ER MEMBRANE PROTEIN COMPLEX SUBUNIT 3"/>
    <property type="match status" value="1"/>
</dbReference>
<dbReference type="GeneID" id="28975832"/>
<evidence type="ECO:0000256" key="5">
    <source>
        <dbReference type="ARBA" id="ARBA00022989"/>
    </source>
</evidence>
<dbReference type="SMART" id="SM01415">
    <property type="entry name" value="DUF106"/>
    <property type="match status" value="1"/>
</dbReference>
<dbReference type="GO" id="GO:0034975">
    <property type="term" value="P:protein folding in endoplasmic reticulum"/>
    <property type="evidence" value="ECO:0007669"/>
    <property type="project" value="TreeGrafter"/>
</dbReference>
<dbReference type="Pfam" id="PF01956">
    <property type="entry name" value="EMC3_TMCO1"/>
    <property type="match status" value="1"/>
</dbReference>
<feature type="region of interest" description="Disordered" evidence="8">
    <location>
        <begin position="99"/>
        <end position="119"/>
    </location>
</feature>
<keyword evidence="4 9" id="KW-0812">Transmembrane</keyword>
<protein>
    <recommendedName>
        <fullName evidence="3 7">ER membrane protein complex subunit 3</fullName>
    </recommendedName>
</protein>
<keyword evidence="6 9" id="KW-0472">Membrane</keyword>